<dbReference type="PANTHER" id="PTHR46450:SF24">
    <property type="entry name" value="HISTONE-LYSINE N-METHYLTRANSFERASE SUVR4"/>
    <property type="match status" value="1"/>
</dbReference>
<dbReference type="Pfam" id="PF10440">
    <property type="entry name" value="WIYLD"/>
    <property type="match status" value="1"/>
</dbReference>
<name>A0A4Y7KVA3_PAPSO</name>
<feature type="domain" description="WIYLD" evidence="1">
    <location>
        <begin position="8"/>
        <end position="65"/>
    </location>
</feature>
<evidence type="ECO:0000313" key="2">
    <source>
        <dbReference type="EMBL" id="RZC75835.1"/>
    </source>
</evidence>
<accession>A0A4Y7KVA3</accession>
<reference evidence="2 3" key="1">
    <citation type="journal article" date="2018" name="Science">
        <title>The opium poppy genome and morphinan production.</title>
        <authorList>
            <person name="Guo L."/>
            <person name="Winzer T."/>
            <person name="Yang X."/>
            <person name="Li Y."/>
            <person name="Ning Z."/>
            <person name="He Z."/>
            <person name="Teodor R."/>
            <person name="Lu Y."/>
            <person name="Bowser T.A."/>
            <person name="Graham I.A."/>
            <person name="Ye K."/>
        </authorList>
    </citation>
    <scope>NUCLEOTIDE SEQUENCE [LARGE SCALE GENOMIC DNA]</scope>
    <source>
        <strain evidence="3">cv. HN1</strain>
        <tissue evidence="2">Leaves</tissue>
    </source>
</reference>
<dbReference type="Proteomes" id="UP000316621">
    <property type="component" value="Chromosome 9"/>
</dbReference>
<proteinExistence type="predicted"/>
<sequence>MAPPNTNTKPKATAAFKAMRKLGVPPETITKNLKKLLDLYDKNWSFIEEDNYRVLTDVIFQSQEEEETQKLKEANFEAPLSVSPSLEPSGGGGGGYVIRGEDEAEFGCFLPQDGPVKQKGKLLVSSRFGSREEGISGSKRPSDEWGNAQFKVPKSVVYPSASAPIINQGNLKTASITNSSASDVEIASSERGEVKISMHLPHFCMPNLDSVFKMVEEKCMETYKITDPDFSLKNLMIELCESCLEAVNETGKDAKGLVNGIRVPDSFKKSSGDFTSDNMLIRSGKGKVPHTWNHNSTSLH</sequence>
<dbReference type="OrthoDB" id="1929977at2759"/>
<keyword evidence="3" id="KW-1185">Reference proteome</keyword>
<dbReference type="AlphaFoldDB" id="A0A4Y7KVA3"/>
<dbReference type="InterPro" id="IPR018848">
    <property type="entry name" value="WIYLD_domain"/>
</dbReference>
<dbReference type="EMBL" id="CM010723">
    <property type="protein sequence ID" value="RZC75835.1"/>
    <property type="molecule type" value="Genomic_DNA"/>
</dbReference>
<organism evidence="2 3">
    <name type="scientific">Papaver somniferum</name>
    <name type="common">Opium poppy</name>
    <dbReference type="NCBI Taxonomy" id="3469"/>
    <lineage>
        <taxon>Eukaryota</taxon>
        <taxon>Viridiplantae</taxon>
        <taxon>Streptophyta</taxon>
        <taxon>Embryophyta</taxon>
        <taxon>Tracheophyta</taxon>
        <taxon>Spermatophyta</taxon>
        <taxon>Magnoliopsida</taxon>
        <taxon>Ranunculales</taxon>
        <taxon>Papaveraceae</taxon>
        <taxon>Papaveroideae</taxon>
        <taxon>Papaver</taxon>
    </lineage>
</organism>
<dbReference type="OMA" id="IELCESC"/>
<dbReference type="STRING" id="3469.A0A4Y7KVA3"/>
<evidence type="ECO:0000313" key="3">
    <source>
        <dbReference type="Proteomes" id="UP000316621"/>
    </source>
</evidence>
<dbReference type="PANTHER" id="PTHR46450">
    <property type="entry name" value="INACTIVE HISTONE-LYSINE N-METHYLTRANSFERASE SUVR1-RELATED"/>
    <property type="match status" value="1"/>
</dbReference>
<gene>
    <name evidence="2" type="ORF">C5167_000104</name>
</gene>
<dbReference type="InterPro" id="IPR043017">
    <property type="entry name" value="WIYLD_dom_sf"/>
</dbReference>
<dbReference type="Gene3D" id="1.10.8.850">
    <property type="entry name" value="Histone-lysine N methyltransferase , C-terminal domain-like"/>
    <property type="match status" value="1"/>
</dbReference>
<evidence type="ECO:0000259" key="1">
    <source>
        <dbReference type="Pfam" id="PF10440"/>
    </source>
</evidence>
<dbReference type="Gramene" id="RZC75835">
    <property type="protein sequence ID" value="RZC75835"/>
    <property type="gene ID" value="C5167_000104"/>
</dbReference>
<protein>
    <recommendedName>
        <fullName evidence="1">WIYLD domain-containing protein</fullName>
    </recommendedName>
</protein>